<gene>
    <name evidence="2" type="ordered locus">Cpin_6984</name>
</gene>
<evidence type="ECO:0000313" key="2">
    <source>
        <dbReference type="EMBL" id="ACU64385.1"/>
    </source>
</evidence>
<reference evidence="2 3" key="2">
    <citation type="journal article" date="2010" name="Stand. Genomic Sci.">
        <title>Complete genome sequence of Chitinophaga pinensis type strain (UQM 2034).</title>
        <authorList>
            <person name="Glavina Del Rio T."/>
            <person name="Abt B."/>
            <person name="Spring S."/>
            <person name="Lapidus A."/>
            <person name="Nolan M."/>
            <person name="Tice H."/>
            <person name="Copeland A."/>
            <person name="Cheng J.F."/>
            <person name="Chen F."/>
            <person name="Bruce D."/>
            <person name="Goodwin L."/>
            <person name="Pitluck S."/>
            <person name="Ivanova N."/>
            <person name="Mavromatis K."/>
            <person name="Mikhailova N."/>
            <person name="Pati A."/>
            <person name="Chen A."/>
            <person name="Palaniappan K."/>
            <person name="Land M."/>
            <person name="Hauser L."/>
            <person name="Chang Y.J."/>
            <person name="Jeffries C.D."/>
            <person name="Chain P."/>
            <person name="Saunders E."/>
            <person name="Detter J.C."/>
            <person name="Brettin T."/>
            <person name="Rohde M."/>
            <person name="Goker M."/>
            <person name="Bristow J."/>
            <person name="Eisen J.A."/>
            <person name="Markowitz V."/>
            <person name="Hugenholtz P."/>
            <person name="Kyrpides N.C."/>
            <person name="Klenk H.P."/>
            <person name="Lucas S."/>
        </authorList>
    </citation>
    <scope>NUCLEOTIDE SEQUENCE [LARGE SCALE GENOMIC DNA]</scope>
    <source>
        <strain evidence="3">ATCC 43595 / DSM 2588 / LMG 13176 / NBRC 15968 / NCIMB 11800 / UQM 2034</strain>
    </source>
</reference>
<dbReference type="Gene3D" id="3.90.1570.30">
    <property type="match status" value="1"/>
</dbReference>
<dbReference type="EMBL" id="CP001699">
    <property type="protein sequence ID" value="ACU64385.1"/>
    <property type="molecule type" value="Genomic_DNA"/>
</dbReference>
<evidence type="ECO:0000313" key="3">
    <source>
        <dbReference type="Proteomes" id="UP000002215"/>
    </source>
</evidence>
<feature type="domain" description="Type I restriction enzyme R protein N-terminal" evidence="1">
    <location>
        <begin position="24"/>
        <end position="125"/>
    </location>
</feature>
<organism evidence="2 3">
    <name type="scientific">Chitinophaga pinensis (strain ATCC 43595 / DSM 2588 / LMG 13176 / NBRC 15968 / NCIMB 11800 / UQM 2034)</name>
    <dbReference type="NCBI Taxonomy" id="485918"/>
    <lineage>
        <taxon>Bacteria</taxon>
        <taxon>Pseudomonadati</taxon>
        <taxon>Bacteroidota</taxon>
        <taxon>Chitinophagia</taxon>
        <taxon>Chitinophagales</taxon>
        <taxon>Chitinophagaceae</taxon>
        <taxon>Chitinophaga</taxon>
    </lineage>
</organism>
<dbReference type="Pfam" id="PF13588">
    <property type="entry name" value="HSDR_N_2"/>
    <property type="match status" value="1"/>
</dbReference>
<dbReference type="PIRSF" id="PIRSF035009">
    <property type="entry name" value="UCP035009_HSDR_N"/>
    <property type="match status" value="1"/>
</dbReference>
<dbReference type="RefSeq" id="WP_012794548.1">
    <property type="nucleotide sequence ID" value="NC_013132.1"/>
</dbReference>
<accession>A0A979H1H0</accession>
<dbReference type="AlphaFoldDB" id="A0A979H1H0"/>
<dbReference type="Proteomes" id="UP000002215">
    <property type="component" value="Chromosome"/>
</dbReference>
<evidence type="ECO:0000259" key="1">
    <source>
        <dbReference type="Pfam" id="PF13588"/>
    </source>
</evidence>
<dbReference type="InterPro" id="IPR029464">
    <property type="entry name" value="HSDR_N"/>
</dbReference>
<sequence length="362" mass="42257">MDFKDQLKQLGDRVARLKDQILTEEATKNAFIMPFIQCLGYDVFNPLEVTPEFIADIGIKKGEKVDYAIIQDGKPTILVECKHWSTDLNPHNSQLFRYFHCTSARFSILTNGIHYKFYTDLVEPNKMDEKPFFEFYIDDLKENQTEKLKEFHKSYFDLDKILTTASELKYTNEIKNIIAGDLNEPSDEFTRYFAKLVYPSSVTARILEQFKGLLKKSYQQFINDTINERLKSALNTQQQQEIKEEPAETEIPTGEDAKIVTTEEELEAFHIVRSMLRQKISAGRIVFRDTQSYFGILLDDNNRRPLCRVHLNGKRKYLSLFDKDNEERIEIGSVDDIYDYADQLMKAAVKYDPVIAEEKNNK</sequence>
<proteinExistence type="predicted"/>
<name>A0A979H1H0_CHIPD</name>
<dbReference type="OrthoDB" id="9148007at2"/>
<dbReference type="InterPro" id="IPR017035">
    <property type="entry name" value="UCP035009_HsdR_All3000-type"/>
</dbReference>
<reference evidence="3" key="1">
    <citation type="submission" date="2009-08" db="EMBL/GenBank/DDBJ databases">
        <title>The complete genome of Chitinophaga pinensis DSM 2588.</title>
        <authorList>
            <consortium name="US DOE Joint Genome Institute (JGI-PGF)"/>
            <person name="Lucas S."/>
            <person name="Copeland A."/>
            <person name="Lapidus A."/>
            <person name="Glavina del Rio T."/>
            <person name="Dalin E."/>
            <person name="Tice H."/>
            <person name="Bruce D."/>
            <person name="Goodwin L."/>
            <person name="Pitluck S."/>
            <person name="Kyrpides N."/>
            <person name="Mavromatis K."/>
            <person name="Ivanova N."/>
            <person name="Mikhailova N."/>
            <person name="Sims D."/>
            <person name="Meinche L."/>
            <person name="Brettin T."/>
            <person name="Detter J.C."/>
            <person name="Han C."/>
            <person name="Larimer F."/>
            <person name="Land M."/>
            <person name="Hauser L."/>
            <person name="Markowitz V."/>
            <person name="Cheng J.-F."/>
            <person name="Hugenholtz P."/>
            <person name="Woyke T."/>
            <person name="Wu D."/>
            <person name="Spring S."/>
            <person name="Klenk H.-P."/>
            <person name="Eisen J.A."/>
        </authorList>
    </citation>
    <scope>NUCLEOTIDE SEQUENCE [LARGE SCALE GENOMIC DNA]</scope>
    <source>
        <strain evidence="3">ATCC 43595 / DSM 2588 / LMG 13176 / NBRC 15968 / NCIMB 11800 / UQM 2034</strain>
    </source>
</reference>
<dbReference type="KEGG" id="cpi:Cpin_6984"/>
<protein>
    <recommendedName>
        <fullName evidence="1">Type I restriction enzyme R protein N-terminal domain-containing protein</fullName>
    </recommendedName>
</protein>